<organism evidence="2 3">
    <name type="scientific">Candidatus Glassbacteria bacterium GWA2_58_10</name>
    <dbReference type="NCBI Taxonomy" id="1817865"/>
    <lineage>
        <taxon>Bacteria</taxon>
        <taxon>Candidatus Glassiibacteriota</taxon>
    </lineage>
</organism>
<name>A0A1F5YE51_9BACT</name>
<feature type="region of interest" description="Disordered" evidence="1">
    <location>
        <begin position="41"/>
        <end position="62"/>
    </location>
</feature>
<accession>A0A1F5YE51</accession>
<comment type="caution">
    <text evidence="2">The sequence shown here is derived from an EMBL/GenBank/DDBJ whole genome shotgun (WGS) entry which is preliminary data.</text>
</comment>
<proteinExistence type="predicted"/>
<gene>
    <name evidence="2" type="ORF">A2Z86_07200</name>
</gene>
<evidence type="ECO:0000313" key="2">
    <source>
        <dbReference type="EMBL" id="OGF98322.1"/>
    </source>
</evidence>
<evidence type="ECO:0000256" key="1">
    <source>
        <dbReference type="SAM" id="MobiDB-lite"/>
    </source>
</evidence>
<dbReference type="AlphaFoldDB" id="A0A1F5YE51"/>
<evidence type="ECO:0000313" key="3">
    <source>
        <dbReference type="Proteomes" id="UP000176992"/>
    </source>
</evidence>
<sequence>MDSLLDELRALLGRRKVALSHHPRGPQAATAQLKNNGGVRALLNGERNGGRGRNGPGNGGGR</sequence>
<feature type="compositionally biased region" description="Gly residues" evidence="1">
    <location>
        <begin position="51"/>
        <end position="62"/>
    </location>
</feature>
<dbReference type="Proteomes" id="UP000176992">
    <property type="component" value="Unassembled WGS sequence"/>
</dbReference>
<dbReference type="EMBL" id="MFIV01000127">
    <property type="protein sequence ID" value="OGF98322.1"/>
    <property type="molecule type" value="Genomic_DNA"/>
</dbReference>
<reference evidence="2 3" key="1">
    <citation type="journal article" date="2016" name="Nat. Commun.">
        <title>Thousands of microbial genomes shed light on interconnected biogeochemical processes in an aquifer system.</title>
        <authorList>
            <person name="Anantharaman K."/>
            <person name="Brown C.T."/>
            <person name="Hug L.A."/>
            <person name="Sharon I."/>
            <person name="Castelle C.J."/>
            <person name="Probst A.J."/>
            <person name="Thomas B.C."/>
            <person name="Singh A."/>
            <person name="Wilkins M.J."/>
            <person name="Karaoz U."/>
            <person name="Brodie E.L."/>
            <person name="Williams K.H."/>
            <person name="Hubbard S.S."/>
            <person name="Banfield J.F."/>
        </authorList>
    </citation>
    <scope>NUCLEOTIDE SEQUENCE [LARGE SCALE GENOMIC DNA]</scope>
</reference>
<protein>
    <submittedName>
        <fullName evidence="2">Uncharacterized protein</fullName>
    </submittedName>
</protein>